<reference evidence="2" key="1">
    <citation type="journal article" date="2019" name="Int. J. Syst. Evol. Microbiol.">
        <title>The Global Catalogue of Microorganisms (GCM) 10K type strain sequencing project: providing services to taxonomists for standard genome sequencing and annotation.</title>
        <authorList>
            <consortium name="The Broad Institute Genomics Platform"/>
            <consortium name="The Broad Institute Genome Sequencing Center for Infectious Disease"/>
            <person name="Wu L."/>
            <person name="Ma J."/>
        </authorList>
    </citation>
    <scope>NUCLEOTIDE SEQUENCE [LARGE SCALE GENOMIC DNA]</scope>
    <source>
        <strain evidence="2">JCM 17441</strain>
    </source>
</reference>
<keyword evidence="2" id="KW-1185">Reference proteome</keyword>
<evidence type="ECO:0000313" key="2">
    <source>
        <dbReference type="Proteomes" id="UP001500620"/>
    </source>
</evidence>
<name>A0ABP8DET4_9ACTN</name>
<proteinExistence type="predicted"/>
<gene>
    <name evidence="1" type="ORF">GCM10022255_058340</name>
</gene>
<dbReference type="InterPro" id="IPR046037">
    <property type="entry name" value="DUF5995"/>
</dbReference>
<dbReference type="EMBL" id="BAABAT010000018">
    <property type="protein sequence ID" value="GAA4254269.1"/>
    <property type="molecule type" value="Genomic_DNA"/>
</dbReference>
<comment type="caution">
    <text evidence="1">The sequence shown here is derived from an EMBL/GenBank/DDBJ whole genome shotgun (WGS) entry which is preliminary data.</text>
</comment>
<evidence type="ECO:0000313" key="1">
    <source>
        <dbReference type="EMBL" id="GAA4254269.1"/>
    </source>
</evidence>
<organism evidence="1 2">
    <name type="scientific">Dactylosporangium darangshiense</name>
    <dbReference type="NCBI Taxonomy" id="579108"/>
    <lineage>
        <taxon>Bacteria</taxon>
        <taxon>Bacillati</taxon>
        <taxon>Actinomycetota</taxon>
        <taxon>Actinomycetes</taxon>
        <taxon>Micromonosporales</taxon>
        <taxon>Micromonosporaceae</taxon>
        <taxon>Dactylosporangium</taxon>
    </lineage>
</organism>
<protein>
    <submittedName>
        <fullName evidence="1">Uncharacterized protein</fullName>
    </submittedName>
</protein>
<accession>A0ABP8DET4</accession>
<dbReference type="Pfam" id="PF19458">
    <property type="entry name" value="DUF5995"/>
    <property type="match status" value="1"/>
</dbReference>
<sequence>MVTAWEHFAVYDSIPALVERMQGELARLGERDARRYFLATYLRTTVAVAEEIERGGFLDGEWLERWDLMFAQLYLDALDAELAGRPVPAPWRIAFDVARDRPDLPPLRHVLLGMNAHINYDLPQALVAVIAPEEFDEPATMARRERDHTHVDTVLLARVGAEDDQMRAASRVSLLDRVLGPLNRAATRRLLAESRAKVWHNTGVLDRARREGAQRYDTVLKDLEGLCAAKLVELTAPGQVLLRLARRGFGVRLNERSPAG</sequence>
<dbReference type="Proteomes" id="UP001500620">
    <property type="component" value="Unassembled WGS sequence"/>
</dbReference>